<protein>
    <submittedName>
        <fullName evidence="2">Uncharacterized protein</fullName>
    </submittedName>
</protein>
<feature type="transmembrane region" description="Helical" evidence="1">
    <location>
        <begin position="12"/>
        <end position="31"/>
    </location>
</feature>
<dbReference type="EMBL" id="UOEG01000007">
    <property type="protein sequence ID" value="VAV87323.1"/>
    <property type="molecule type" value="Genomic_DNA"/>
</dbReference>
<gene>
    <name evidence="2" type="ORF">MNBD_ALPHA07-710</name>
</gene>
<organism evidence="2">
    <name type="scientific">hydrothermal vent metagenome</name>
    <dbReference type="NCBI Taxonomy" id="652676"/>
    <lineage>
        <taxon>unclassified sequences</taxon>
        <taxon>metagenomes</taxon>
        <taxon>ecological metagenomes</taxon>
    </lineage>
</organism>
<keyword evidence="1" id="KW-0472">Membrane</keyword>
<name>A0A3B0RS14_9ZZZZ</name>
<evidence type="ECO:0000256" key="1">
    <source>
        <dbReference type="SAM" id="Phobius"/>
    </source>
</evidence>
<sequence>MMYGGYGYMGGGMIWMMLVAAVLLCVPFWRILPRVGIPSWAALFAIFPPFALILLWVVAFKDKIDGSGGNG</sequence>
<dbReference type="AlphaFoldDB" id="A0A3B0RS14"/>
<keyword evidence="1" id="KW-1133">Transmembrane helix</keyword>
<evidence type="ECO:0000313" key="2">
    <source>
        <dbReference type="EMBL" id="VAV87323.1"/>
    </source>
</evidence>
<proteinExistence type="predicted"/>
<reference evidence="2" key="1">
    <citation type="submission" date="2018-06" db="EMBL/GenBank/DDBJ databases">
        <authorList>
            <person name="Zhirakovskaya E."/>
        </authorList>
    </citation>
    <scope>NUCLEOTIDE SEQUENCE</scope>
</reference>
<feature type="transmembrane region" description="Helical" evidence="1">
    <location>
        <begin position="37"/>
        <end position="60"/>
    </location>
</feature>
<accession>A0A3B0RS14</accession>
<keyword evidence="1" id="KW-0812">Transmembrane</keyword>